<dbReference type="Proteomes" id="UP000822476">
    <property type="component" value="Unassembled WGS sequence"/>
</dbReference>
<keyword evidence="2" id="KW-1185">Reference proteome</keyword>
<name>A0A8S9Y887_9TREM</name>
<dbReference type="OrthoDB" id="6242897at2759"/>
<evidence type="ECO:0000313" key="2">
    <source>
        <dbReference type="Proteomes" id="UP000822476"/>
    </source>
</evidence>
<dbReference type="EMBL" id="JTDE01022199">
    <property type="protein sequence ID" value="KAF7231946.1"/>
    <property type="molecule type" value="Genomic_DNA"/>
</dbReference>
<sequence length="302" mass="35077">MRDGGAKRKIIVFCNHRKEFHEELQSLKDRIITAFKDNRNEDNYFDYFEVTRYLPTRSTPWFSTYEDIPLILLNILAMDHLLAIFLLSPCHSSMCRCLLTETPENLPKISKAFCKTSLSGNYGWLSGSSFAGLSITELIASVAGGLTTQKMNTENSYFFFKSPVTSTSRKCQWMESLRYNLINKGLHVHHYEEYDETSDAFFEQLKRICEYEIENTLQSASCDATDEIVEFRTTACSTEENLQNLTNIFNHFCDPLINDARSFPEEERIFEGIMKHYTREDWSSKMHRVITKYHSSNAKLSS</sequence>
<gene>
    <name evidence="1" type="ORF">EG68_10310</name>
</gene>
<comment type="caution">
    <text evidence="1">The sequence shown here is derived from an EMBL/GenBank/DDBJ whole genome shotgun (WGS) entry which is preliminary data.</text>
</comment>
<accession>A0A8S9Y887</accession>
<proteinExistence type="predicted"/>
<protein>
    <submittedName>
        <fullName evidence="1">Uncharacterized protein</fullName>
    </submittedName>
</protein>
<reference evidence="1" key="1">
    <citation type="submission" date="2019-07" db="EMBL/GenBank/DDBJ databases">
        <title>Annotation for the trematode Paragonimus miyazaki's.</title>
        <authorList>
            <person name="Choi Y.-J."/>
        </authorList>
    </citation>
    <scope>NUCLEOTIDE SEQUENCE</scope>
    <source>
        <strain evidence="1">Japan</strain>
    </source>
</reference>
<dbReference type="AlphaFoldDB" id="A0A8S9Y887"/>
<organism evidence="1 2">
    <name type="scientific">Paragonimus skrjabini miyazakii</name>
    <dbReference type="NCBI Taxonomy" id="59628"/>
    <lineage>
        <taxon>Eukaryota</taxon>
        <taxon>Metazoa</taxon>
        <taxon>Spiralia</taxon>
        <taxon>Lophotrochozoa</taxon>
        <taxon>Platyhelminthes</taxon>
        <taxon>Trematoda</taxon>
        <taxon>Digenea</taxon>
        <taxon>Plagiorchiida</taxon>
        <taxon>Troglotremata</taxon>
        <taxon>Troglotrematidae</taxon>
        <taxon>Paragonimus</taxon>
    </lineage>
</organism>
<evidence type="ECO:0000313" key="1">
    <source>
        <dbReference type="EMBL" id="KAF7231946.1"/>
    </source>
</evidence>